<dbReference type="SUPFAM" id="SSF46992">
    <property type="entry name" value="Ribosomal protein S20"/>
    <property type="match status" value="1"/>
</dbReference>
<protein>
    <recommendedName>
        <fullName evidence="7 8">Small ribosomal subunit protein bS20</fullName>
    </recommendedName>
</protein>
<proteinExistence type="inferred from homology"/>
<evidence type="ECO:0000256" key="8">
    <source>
        <dbReference type="HAMAP-Rule" id="MF_00500"/>
    </source>
</evidence>
<evidence type="ECO:0000313" key="10">
    <source>
        <dbReference type="Proteomes" id="UP000317178"/>
    </source>
</evidence>
<dbReference type="KEGG" id="plon:Pla110_35530"/>
<evidence type="ECO:0000256" key="5">
    <source>
        <dbReference type="ARBA" id="ARBA00022980"/>
    </source>
</evidence>
<dbReference type="Gene3D" id="1.20.58.110">
    <property type="entry name" value="Ribosomal protein S20"/>
    <property type="match status" value="1"/>
</dbReference>
<dbReference type="GO" id="GO:0015935">
    <property type="term" value="C:small ribosomal subunit"/>
    <property type="evidence" value="ECO:0007669"/>
    <property type="project" value="TreeGrafter"/>
</dbReference>
<dbReference type="OrthoDB" id="289707at2"/>
<keyword evidence="6 8" id="KW-0687">Ribonucleoprotein</keyword>
<keyword evidence="3 8" id="KW-0699">rRNA-binding</keyword>
<gene>
    <name evidence="8 9" type="primary">rpsT</name>
    <name evidence="9" type="ORF">Pla110_35530</name>
</gene>
<dbReference type="PANTHER" id="PTHR33398">
    <property type="entry name" value="30S RIBOSOMAL PROTEIN S20"/>
    <property type="match status" value="1"/>
</dbReference>
<evidence type="ECO:0000256" key="7">
    <source>
        <dbReference type="ARBA" id="ARBA00035136"/>
    </source>
</evidence>
<dbReference type="PANTHER" id="PTHR33398:SF1">
    <property type="entry name" value="SMALL RIBOSOMAL SUBUNIT PROTEIN BS20C"/>
    <property type="match status" value="1"/>
</dbReference>
<dbReference type="InterPro" id="IPR036510">
    <property type="entry name" value="Ribosomal_bS20_sf"/>
</dbReference>
<evidence type="ECO:0000313" key="9">
    <source>
        <dbReference type="EMBL" id="QDU81803.1"/>
    </source>
</evidence>
<dbReference type="GO" id="GO:0005829">
    <property type="term" value="C:cytosol"/>
    <property type="evidence" value="ECO:0007669"/>
    <property type="project" value="TreeGrafter"/>
</dbReference>
<sequence length="91" mass="10283">MPNIRSAKKTLRKNAVRRLRNRIQRSSLRSVLKKCREAAEGTDQEATQAAFRLAVKRLDQAAAKNLIHKNKAARLKSRLSKMIKKSTQASA</sequence>
<organism evidence="9 10">
    <name type="scientific">Polystyrenella longa</name>
    <dbReference type="NCBI Taxonomy" id="2528007"/>
    <lineage>
        <taxon>Bacteria</taxon>
        <taxon>Pseudomonadati</taxon>
        <taxon>Planctomycetota</taxon>
        <taxon>Planctomycetia</taxon>
        <taxon>Planctomycetales</taxon>
        <taxon>Planctomycetaceae</taxon>
        <taxon>Polystyrenella</taxon>
    </lineage>
</organism>
<dbReference type="RefSeq" id="WP_144997449.1">
    <property type="nucleotide sequence ID" value="NZ_CP036281.1"/>
</dbReference>
<comment type="function">
    <text evidence="1 8">Binds directly to 16S ribosomal RNA.</text>
</comment>
<dbReference type="Proteomes" id="UP000317178">
    <property type="component" value="Chromosome"/>
</dbReference>
<accession>A0A518CRG2</accession>
<dbReference type="EMBL" id="CP036281">
    <property type="protein sequence ID" value="QDU81803.1"/>
    <property type="molecule type" value="Genomic_DNA"/>
</dbReference>
<keyword evidence="10" id="KW-1185">Reference proteome</keyword>
<dbReference type="Pfam" id="PF01649">
    <property type="entry name" value="Ribosomal_S20p"/>
    <property type="match status" value="1"/>
</dbReference>
<dbReference type="AlphaFoldDB" id="A0A518CRG2"/>
<keyword evidence="4 8" id="KW-0694">RNA-binding</keyword>
<evidence type="ECO:0000256" key="2">
    <source>
        <dbReference type="ARBA" id="ARBA00007634"/>
    </source>
</evidence>
<evidence type="ECO:0000256" key="6">
    <source>
        <dbReference type="ARBA" id="ARBA00023274"/>
    </source>
</evidence>
<dbReference type="GO" id="GO:0006412">
    <property type="term" value="P:translation"/>
    <property type="evidence" value="ECO:0007669"/>
    <property type="project" value="UniProtKB-UniRule"/>
</dbReference>
<dbReference type="GO" id="GO:0003735">
    <property type="term" value="F:structural constituent of ribosome"/>
    <property type="evidence" value="ECO:0007669"/>
    <property type="project" value="InterPro"/>
</dbReference>
<dbReference type="FunFam" id="1.20.58.110:FF:000001">
    <property type="entry name" value="30S ribosomal protein S20"/>
    <property type="match status" value="1"/>
</dbReference>
<evidence type="ECO:0000256" key="3">
    <source>
        <dbReference type="ARBA" id="ARBA00022730"/>
    </source>
</evidence>
<name>A0A518CRG2_9PLAN</name>
<dbReference type="NCBIfam" id="TIGR00029">
    <property type="entry name" value="S20"/>
    <property type="match status" value="1"/>
</dbReference>
<evidence type="ECO:0000256" key="4">
    <source>
        <dbReference type="ARBA" id="ARBA00022884"/>
    </source>
</evidence>
<dbReference type="GO" id="GO:0070181">
    <property type="term" value="F:small ribosomal subunit rRNA binding"/>
    <property type="evidence" value="ECO:0007669"/>
    <property type="project" value="TreeGrafter"/>
</dbReference>
<dbReference type="InterPro" id="IPR002583">
    <property type="entry name" value="Ribosomal_bS20"/>
</dbReference>
<reference evidence="9 10" key="1">
    <citation type="submission" date="2019-02" db="EMBL/GenBank/DDBJ databases">
        <title>Deep-cultivation of Planctomycetes and their phenomic and genomic characterization uncovers novel biology.</title>
        <authorList>
            <person name="Wiegand S."/>
            <person name="Jogler M."/>
            <person name="Boedeker C."/>
            <person name="Pinto D."/>
            <person name="Vollmers J."/>
            <person name="Rivas-Marin E."/>
            <person name="Kohn T."/>
            <person name="Peeters S.H."/>
            <person name="Heuer A."/>
            <person name="Rast P."/>
            <person name="Oberbeckmann S."/>
            <person name="Bunk B."/>
            <person name="Jeske O."/>
            <person name="Meyerdierks A."/>
            <person name="Storesund J.E."/>
            <person name="Kallscheuer N."/>
            <person name="Luecker S."/>
            <person name="Lage O.M."/>
            <person name="Pohl T."/>
            <person name="Merkel B.J."/>
            <person name="Hornburger P."/>
            <person name="Mueller R.-W."/>
            <person name="Bruemmer F."/>
            <person name="Labrenz M."/>
            <person name="Spormann A.M."/>
            <person name="Op den Camp H."/>
            <person name="Overmann J."/>
            <person name="Amann R."/>
            <person name="Jetten M.S.M."/>
            <person name="Mascher T."/>
            <person name="Medema M.H."/>
            <person name="Devos D.P."/>
            <person name="Kaster A.-K."/>
            <person name="Ovreas L."/>
            <person name="Rohde M."/>
            <person name="Galperin M.Y."/>
            <person name="Jogler C."/>
        </authorList>
    </citation>
    <scope>NUCLEOTIDE SEQUENCE [LARGE SCALE GENOMIC DNA]</scope>
    <source>
        <strain evidence="9 10">Pla110</strain>
    </source>
</reference>
<keyword evidence="5 8" id="KW-0689">Ribosomal protein</keyword>
<comment type="similarity">
    <text evidence="2 8">Belongs to the bacterial ribosomal protein bS20 family.</text>
</comment>
<dbReference type="HAMAP" id="MF_00500">
    <property type="entry name" value="Ribosomal_bS20"/>
    <property type="match status" value="1"/>
</dbReference>
<evidence type="ECO:0000256" key="1">
    <source>
        <dbReference type="ARBA" id="ARBA00003134"/>
    </source>
</evidence>